<comment type="caution">
    <text evidence="1">The sequence shown here is derived from an EMBL/GenBank/DDBJ whole genome shotgun (WGS) entry which is preliminary data.</text>
</comment>
<evidence type="ECO:0000313" key="1">
    <source>
        <dbReference type="EMBL" id="KAK2147284.1"/>
    </source>
</evidence>
<dbReference type="AlphaFoldDB" id="A0AAD9J6I4"/>
<gene>
    <name evidence="1" type="ORF">LSH36_561g01032</name>
</gene>
<reference evidence="1" key="1">
    <citation type="journal article" date="2023" name="Mol. Biol. Evol.">
        <title>Third-Generation Sequencing Reveals the Adaptive Role of the Epigenome in Three Deep-Sea Polychaetes.</title>
        <authorList>
            <person name="Perez M."/>
            <person name="Aroh O."/>
            <person name="Sun Y."/>
            <person name="Lan Y."/>
            <person name="Juniper S.K."/>
            <person name="Young C.R."/>
            <person name="Angers B."/>
            <person name="Qian P.Y."/>
        </authorList>
    </citation>
    <scope>NUCLEOTIDE SEQUENCE</scope>
    <source>
        <strain evidence="1">P08H-3</strain>
    </source>
</reference>
<keyword evidence="2" id="KW-1185">Reference proteome</keyword>
<dbReference type="Proteomes" id="UP001208570">
    <property type="component" value="Unassembled WGS sequence"/>
</dbReference>
<protein>
    <submittedName>
        <fullName evidence="1">Uncharacterized protein</fullName>
    </submittedName>
</protein>
<evidence type="ECO:0000313" key="2">
    <source>
        <dbReference type="Proteomes" id="UP001208570"/>
    </source>
</evidence>
<name>A0AAD9J6I4_9ANNE</name>
<proteinExistence type="predicted"/>
<dbReference type="EMBL" id="JAODUP010000561">
    <property type="protein sequence ID" value="KAK2147284.1"/>
    <property type="molecule type" value="Genomic_DNA"/>
</dbReference>
<sequence>MLSLFDPTLEPDPEPPGDLLKLIPMYHSPKILSAVLPALHLPYKALLPPYNILQLQYNALQLPHEAL</sequence>
<organism evidence="1 2">
    <name type="scientific">Paralvinella palmiformis</name>
    <dbReference type="NCBI Taxonomy" id="53620"/>
    <lineage>
        <taxon>Eukaryota</taxon>
        <taxon>Metazoa</taxon>
        <taxon>Spiralia</taxon>
        <taxon>Lophotrochozoa</taxon>
        <taxon>Annelida</taxon>
        <taxon>Polychaeta</taxon>
        <taxon>Sedentaria</taxon>
        <taxon>Canalipalpata</taxon>
        <taxon>Terebellida</taxon>
        <taxon>Terebelliformia</taxon>
        <taxon>Alvinellidae</taxon>
        <taxon>Paralvinella</taxon>
    </lineage>
</organism>
<accession>A0AAD9J6I4</accession>